<dbReference type="Gene3D" id="3.50.50.60">
    <property type="entry name" value="FAD/NAD(P)-binding domain"/>
    <property type="match status" value="1"/>
</dbReference>
<dbReference type="InterPro" id="IPR035992">
    <property type="entry name" value="Ricin_B-like_lectins"/>
</dbReference>
<keyword evidence="5" id="KW-0560">Oxidoreductase</keyword>
<dbReference type="Proteomes" id="UP000663888">
    <property type="component" value="Unassembled WGS sequence"/>
</dbReference>
<comment type="similarity">
    <text evidence="2">Belongs to the GMC oxidoreductase family.</text>
</comment>
<dbReference type="AlphaFoldDB" id="A0A8H3C6S7"/>
<name>A0A8H3C6S7_9AGAM</name>
<dbReference type="SUPFAM" id="SSF50370">
    <property type="entry name" value="Ricin B-like lectins"/>
    <property type="match status" value="1"/>
</dbReference>
<reference evidence="7" key="1">
    <citation type="submission" date="2021-01" db="EMBL/GenBank/DDBJ databases">
        <authorList>
            <person name="Kaushik A."/>
        </authorList>
    </citation>
    <scope>NUCLEOTIDE SEQUENCE</scope>
    <source>
        <strain evidence="7">AG4-R118</strain>
    </source>
</reference>
<evidence type="ECO:0000256" key="1">
    <source>
        <dbReference type="ARBA" id="ARBA00001974"/>
    </source>
</evidence>
<dbReference type="InterPro" id="IPR007867">
    <property type="entry name" value="GMC_OxRtase_C"/>
</dbReference>
<evidence type="ECO:0000256" key="3">
    <source>
        <dbReference type="ARBA" id="ARBA00022630"/>
    </source>
</evidence>
<dbReference type="PANTHER" id="PTHR42784">
    <property type="entry name" value="PYRANOSE 2-OXIDASE"/>
    <property type="match status" value="1"/>
</dbReference>
<comment type="cofactor">
    <cofactor evidence="1">
        <name>FAD</name>
        <dbReference type="ChEBI" id="CHEBI:57692"/>
    </cofactor>
</comment>
<dbReference type="PANTHER" id="PTHR42784:SF1">
    <property type="entry name" value="PYRANOSE 2-OXIDASE"/>
    <property type="match status" value="1"/>
</dbReference>
<keyword evidence="3" id="KW-0285">Flavoprotein</keyword>
<evidence type="ECO:0000256" key="2">
    <source>
        <dbReference type="ARBA" id="ARBA00010790"/>
    </source>
</evidence>
<dbReference type="GO" id="GO:0016614">
    <property type="term" value="F:oxidoreductase activity, acting on CH-OH group of donors"/>
    <property type="evidence" value="ECO:0007669"/>
    <property type="project" value="InterPro"/>
</dbReference>
<dbReference type="SUPFAM" id="SSF51905">
    <property type="entry name" value="FAD/NAD(P)-binding domain"/>
    <property type="match status" value="1"/>
</dbReference>
<evidence type="ECO:0000313" key="8">
    <source>
        <dbReference type="Proteomes" id="UP000663888"/>
    </source>
</evidence>
<dbReference type="Pfam" id="PF05199">
    <property type="entry name" value="GMC_oxred_C"/>
    <property type="match status" value="1"/>
</dbReference>
<organism evidence="7 8">
    <name type="scientific">Rhizoctonia solani</name>
    <dbReference type="NCBI Taxonomy" id="456999"/>
    <lineage>
        <taxon>Eukaryota</taxon>
        <taxon>Fungi</taxon>
        <taxon>Dikarya</taxon>
        <taxon>Basidiomycota</taxon>
        <taxon>Agaricomycotina</taxon>
        <taxon>Agaricomycetes</taxon>
        <taxon>Cantharellales</taxon>
        <taxon>Ceratobasidiaceae</taxon>
        <taxon>Rhizoctonia</taxon>
    </lineage>
</organism>
<keyword evidence="4" id="KW-0274">FAD</keyword>
<dbReference type="InterPro" id="IPR051473">
    <property type="entry name" value="P2Ox-like"/>
</dbReference>
<dbReference type="EMBL" id="CAJMWX010001174">
    <property type="protein sequence ID" value="CAE6472725.1"/>
    <property type="molecule type" value="Genomic_DNA"/>
</dbReference>
<evidence type="ECO:0000259" key="6">
    <source>
        <dbReference type="Pfam" id="PF05199"/>
    </source>
</evidence>
<comment type="caution">
    <text evidence="7">The sequence shown here is derived from an EMBL/GenBank/DDBJ whole genome shotgun (WGS) entry which is preliminary data.</text>
</comment>
<proteinExistence type="inferred from homology"/>
<feature type="domain" description="Glucose-methanol-choline oxidoreductase C-terminal" evidence="6">
    <location>
        <begin position="572"/>
        <end position="685"/>
    </location>
</feature>
<sequence length="789" mass="87333">MSYAVPVDGVYRIKIPSVEPLYMDLAPDGSQVLLTSSKKDSDYQKWNISVAPGKANAFKITSFDSKYTLTWSSGGQYDSHEHGYLVGKASSNTTWNVEFKSPQGPKISTDEKSGLYVDSRDGRTVHFCPPNSDNVAQHWAFEPVQEKNPRLAGLGTTAGKTFQSEFFTLTAEQAARTDPGKEYDIIIVGSGIGGGVLAHDLYDLNVKLGPKAKRVLLLEKGGVVFHSHCLNTARPSGLANDRGQQNDTFFRRFKDAFTFNPPLSEKEWSGGPMYNLGGRSAAWGLFAPRVHDSALKEHFHSKVTDELLWEYYHKAERLMLLSLPTTRRCHQRIMDRLTLDGLEVEKGCNIHWQWGRIASEFHDDQNFDFAEGAYSSIDKLLEIAMSRPLQKDEGGVQVSVEHEYFKTVLNADVRSLNFDDHKNVTGVNVRTPEGNLVPINVRPGGNVVLAAGSVHSPAILLRSGDANWKSTIRNNGGLRLTDHDILSYTCSFRYSDPAHREQYGPMKLQTYVDIGHDVALANMSIDASSFLPRSNSPGNDLPQFIMVFILPRALVEQSDISITDDEPEVKLERGTRPTEEQMKVMQNMTAVSMQSLASSAGLQFVGFEEKPATWRDIKLMELPLGGVAHELGTLPMDDGNPKHPSCLDSDLRVRPEICNGVYVCDLSCFPYSPEANPTITLAALAIRLSRHLSAQLHSELTEKDVVRAINHSGAQVKVWLSNYQPNGRSEAAEEAVILDPGAEKIWKRLESVPQGLFVFKINGDKKDGSFLDVPVIVVAHPGNVTPIQA</sequence>
<gene>
    <name evidence="7" type="ORF">RDB_LOCUS110306</name>
</gene>
<evidence type="ECO:0000313" key="7">
    <source>
        <dbReference type="EMBL" id="CAE6472725.1"/>
    </source>
</evidence>
<accession>A0A8H3C6S7</accession>
<protein>
    <recommendedName>
        <fullName evidence="6">Glucose-methanol-choline oxidoreductase C-terminal domain-containing protein</fullName>
    </recommendedName>
</protein>
<evidence type="ECO:0000256" key="4">
    <source>
        <dbReference type="ARBA" id="ARBA00022827"/>
    </source>
</evidence>
<dbReference type="Gene3D" id="2.80.10.50">
    <property type="match status" value="1"/>
</dbReference>
<evidence type="ECO:0000256" key="5">
    <source>
        <dbReference type="ARBA" id="ARBA00023002"/>
    </source>
</evidence>
<dbReference type="InterPro" id="IPR036188">
    <property type="entry name" value="FAD/NAD-bd_sf"/>
</dbReference>